<protein>
    <submittedName>
        <fullName evidence="3">SoxY-related AACIE arm protein</fullName>
    </submittedName>
</protein>
<comment type="caution">
    <text evidence="3">The sequence shown here is derived from an EMBL/GenBank/DDBJ whole genome shotgun (WGS) entry which is preliminary data.</text>
</comment>
<dbReference type="EMBL" id="JAFBIL020000008">
    <property type="protein sequence ID" value="MBZ2209577.1"/>
    <property type="molecule type" value="Genomic_DNA"/>
</dbReference>
<organism evidence="3 4">
    <name type="scientific">Massilia soli</name>
    <dbReference type="NCBI Taxonomy" id="2792854"/>
    <lineage>
        <taxon>Bacteria</taxon>
        <taxon>Pseudomonadati</taxon>
        <taxon>Pseudomonadota</taxon>
        <taxon>Betaproteobacteria</taxon>
        <taxon>Burkholderiales</taxon>
        <taxon>Oxalobacteraceae</taxon>
        <taxon>Telluria group</taxon>
        <taxon>Massilia</taxon>
    </lineage>
</organism>
<dbReference type="RefSeq" id="WP_223470027.1">
    <property type="nucleotide sequence ID" value="NZ_JAFBIL020000008.1"/>
</dbReference>
<evidence type="ECO:0000313" key="4">
    <source>
        <dbReference type="Proteomes" id="UP000809349"/>
    </source>
</evidence>
<dbReference type="NCBIfam" id="TIGR04487">
    <property type="entry name" value="SoxY_para_1"/>
    <property type="match status" value="1"/>
</dbReference>
<dbReference type="PROSITE" id="PS51318">
    <property type="entry name" value="TAT"/>
    <property type="match status" value="1"/>
</dbReference>
<dbReference type="InterPro" id="IPR006311">
    <property type="entry name" value="TAT_signal"/>
</dbReference>
<dbReference type="Pfam" id="PF13501">
    <property type="entry name" value="SoxY"/>
    <property type="match status" value="1"/>
</dbReference>
<keyword evidence="4" id="KW-1185">Reference proteome</keyword>
<name>A0ABS7SUG2_9BURK</name>
<reference evidence="3 4" key="1">
    <citation type="submission" date="2021-08" db="EMBL/GenBank/DDBJ databases">
        <title>Massilia sp. R798.</title>
        <authorList>
            <person name="Baek J.H."/>
            <person name="Jung H.S."/>
            <person name="Kim K.R."/>
            <person name="Jeon C.O."/>
        </authorList>
    </citation>
    <scope>NUCLEOTIDE SEQUENCE [LARGE SCALE GENOMIC DNA]</scope>
    <source>
        <strain evidence="3 4">R798</strain>
    </source>
</reference>
<dbReference type="InterPro" id="IPR038162">
    <property type="entry name" value="SoxY_sf"/>
</dbReference>
<dbReference type="Proteomes" id="UP000809349">
    <property type="component" value="Unassembled WGS sequence"/>
</dbReference>
<dbReference type="InterPro" id="IPR016568">
    <property type="entry name" value="Sulphur_oxidation_SoxY"/>
</dbReference>
<evidence type="ECO:0000259" key="2">
    <source>
        <dbReference type="Pfam" id="PF13501"/>
    </source>
</evidence>
<gene>
    <name evidence="3" type="ORF">I4X03_020105</name>
</gene>
<evidence type="ECO:0000313" key="3">
    <source>
        <dbReference type="EMBL" id="MBZ2209577.1"/>
    </source>
</evidence>
<dbReference type="PIRSF" id="PIRSF010312">
    <property type="entry name" value="Sulphur_oxidation_SoxY"/>
    <property type="match status" value="1"/>
</dbReference>
<accession>A0ABS7SUG2</accession>
<feature type="chain" id="PRO_5045606379" evidence="1">
    <location>
        <begin position="28"/>
        <end position="151"/>
    </location>
</feature>
<keyword evidence="1" id="KW-0732">Signal</keyword>
<feature type="signal peptide" evidence="1">
    <location>
        <begin position="1"/>
        <end position="27"/>
    </location>
</feature>
<proteinExistence type="predicted"/>
<dbReference type="InterPro" id="IPR030997">
    <property type="entry name" value="SoxY_para_1"/>
</dbReference>
<dbReference type="InterPro" id="IPR032711">
    <property type="entry name" value="SoxY"/>
</dbReference>
<sequence>MTDTANLHRRKLLAAGIAVAIAGPVFATPAEMAAAIGAFTGGAAPTAGRVKLDVAALVDNGNAVPITVAVDSPMTAADHVTAIAVFNERNPQTDVVKFTLGPRSGKAQVSTRIRMATSQKLIAVARMSDGSFWSGSADVIVTLAACIEGEG</sequence>
<feature type="domain" description="Ig-like SoxY" evidence="2">
    <location>
        <begin position="39"/>
        <end position="146"/>
    </location>
</feature>
<evidence type="ECO:0000256" key="1">
    <source>
        <dbReference type="SAM" id="SignalP"/>
    </source>
</evidence>
<dbReference type="Gene3D" id="2.60.40.2470">
    <property type="entry name" value="SoxY domain"/>
    <property type="match status" value="1"/>
</dbReference>